<dbReference type="InParanoid" id="A0A409VZI4"/>
<comment type="caution">
    <text evidence="2">The sequence shown here is derived from an EMBL/GenBank/DDBJ whole genome shotgun (WGS) entry which is preliminary data.</text>
</comment>
<gene>
    <name evidence="2" type="ORF">CVT24_007830</name>
</gene>
<dbReference type="PANTHER" id="PTHR43283">
    <property type="entry name" value="BETA-LACTAMASE-RELATED"/>
    <property type="match status" value="1"/>
</dbReference>
<evidence type="ECO:0000313" key="2">
    <source>
        <dbReference type="EMBL" id="PPQ71677.1"/>
    </source>
</evidence>
<dbReference type="InterPro" id="IPR050789">
    <property type="entry name" value="Diverse_Enzym_Activities"/>
</dbReference>
<dbReference type="STRING" id="181874.A0A409VZI4"/>
<dbReference type="InterPro" id="IPR012338">
    <property type="entry name" value="Beta-lactam/transpept-like"/>
</dbReference>
<dbReference type="PANTHER" id="PTHR43283:SF3">
    <property type="entry name" value="BETA-LACTAMASE FAMILY PROTEIN (AFU_ORTHOLOGUE AFUA_5G07500)"/>
    <property type="match status" value="1"/>
</dbReference>
<reference evidence="2 3" key="1">
    <citation type="journal article" date="2018" name="Evol. Lett.">
        <title>Horizontal gene cluster transfer increased hallucinogenic mushroom diversity.</title>
        <authorList>
            <person name="Reynolds H.T."/>
            <person name="Vijayakumar V."/>
            <person name="Gluck-Thaler E."/>
            <person name="Korotkin H.B."/>
            <person name="Matheny P.B."/>
            <person name="Slot J.C."/>
        </authorList>
    </citation>
    <scope>NUCLEOTIDE SEQUENCE [LARGE SCALE GENOMIC DNA]</scope>
    <source>
        <strain evidence="2 3">2629</strain>
    </source>
</reference>
<dbReference type="InterPro" id="IPR001466">
    <property type="entry name" value="Beta-lactam-related"/>
</dbReference>
<organism evidence="2 3">
    <name type="scientific">Panaeolus cyanescens</name>
    <dbReference type="NCBI Taxonomy" id="181874"/>
    <lineage>
        <taxon>Eukaryota</taxon>
        <taxon>Fungi</taxon>
        <taxon>Dikarya</taxon>
        <taxon>Basidiomycota</taxon>
        <taxon>Agaricomycotina</taxon>
        <taxon>Agaricomycetes</taxon>
        <taxon>Agaricomycetidae</taxon>
        <taxon>Agaricales</taxon>
        <taxon>Agaricineae</taxon>
        <taxon>Galeropsidaceae</taxon>
        <taxon>Panaeolus</taxon>
    </lineage>
</organism>
<dbReference type="Gene3D" id="3.40.710.10">
    <property type="entry name" value="DD-peptidase/beta-lactamase superfamily"/>
    <property type="match status" value="2"/>
</dbReference>
<dbReference type="SUPFAM" id="SSF56601">
    <property type="entry name" value="beta-lactamase/transpeptidase-like"/>
    <property type="match status" value="2"/>
</dbReference>
<dbReference type="OrthoDB" id="428260at2759"/>
<dbReference type="Proteomes" id="UP000284842">
    <property type="component" value="Unassembled WGS sequence"/>
</dbReference>
<dbReference type="EMBL" id="NHTK01005905">
    <property type="protein sequence ID" value="PPQ71677.1"/>
    <property type="molecule type" value="Genomic_DNA"/>
</dbReference>
<sequence>MSPILTIEGRRALDDLTQQAAKRNIPGFIYGASSVEGELYFTSGGHRTVHDPTSGEVDPDTMLWICSMTKLVTHVAALQLVERGVLSVDTPVSEYFSEFEDPIVLDDFASHASTFTRSQTVIRVGHLMTYTSGLKYSERTFNGVARIDAPYTNTYRDDEDNVRTFFKLVKGPYPSLPLKFEPGTDFAYGWNSDVLGFIIEKVTGQTLEQFFQENIFQPLDMKASFYLTPELRANYMHLSRRAAADRQLEPWKGEILILEQDPEKVKNCRLGGVGLYTSPREYLKLLRHILQIYKGCAERPILKHETVQSMFRPSLSEKGAKSVELFTNRPHCQWSNACALCTADWAEGRKRGSVFWSGWAGTYFHIDPETSIAAVFGTQVYPTRDVEVLQTVAQFERVLYDGCIPPITLVTRKTKTSAMPVTLTKEGRRALDEVAGLAAEGTMPPFVYGATSIDEEIYFTSNGFKVFDDPTSGRVGPDTTFWVCSQTKMIGHLAALQLIERGHLNYNTPVSEFFPAFRNAIVINDITDRLSGFRPAKTQVTIKHLLNFSSGLAYPTEYFPREVQGFPLPEAYTFAYSTVEDAHERFFGFVKGIFPEIPLVFEPGTSYAYGWGSDILGFIVEKISGQSLEEYCQENIFKPLDIKATFRIKNESELVQMSYRRADGQLERLTDQVPIIERVKPEEMKIHLAGVGVYTSLRDYLKLLRHLLQIYAGTAINPIAKREAVLSMFEPALSQEGASALEMFLNHPHCQWSSALGVCSADWAEGRKRGSAFWLGWANTHYHMDPKTGIAAVYGTQINPFMDPEVTNTFARFERALYDGLA</sequence>
<protein>
    <recommendedName>
        <fullName evidence="1">Beta-lactamase-related domain-containing protein</fullName>
    </recommendedName>
</protein>
<evidence type="ECO:0000259" key="1">
    <source>
        <dbReference type="Pfam" id="PF00144"/>
    </source>
</evidence>
<name>A0A409VZI4_9AGAR</name>
<feature type="domain" description="Beta-lactamase-related" evidence="1">
    <location>
        <begin position="17"/>
        <end position="383"/>
    </location>
</feature>
<keyword evidence="3" id="KW-1185">Reference proteome</keyword>
<evidence type="ECO:0000313" key="3">
    <source>
        <dbReference type="Proteomes" id="UP000284842"/>
    </source>
</evidence>
<dbReference type="Pfam" id="PF00144">
    <property type="entry name" value="Beta-lactamase"/>
    <property type="match status" value="2"/>
</dbReference>
<proteinExistence type="predicted"/>
<accession>A0A409VZI4</accession>
<feature type="domain" description="Beta-lactamase-related" evidence="1">
    <location>
        <begin position="455"/>
        <end position="812"/>
    </location>
</feature>
<dbReference type="AlphaFoldDB" id="A0A409VZI4"/>